<dbReference type="SUPFAM" id="SSF52540">
    <property type="entry name" value="P-loop containing nucleoside triphosphate hydrolases"/>
    <property type="match status" value="1"/>
</dbReference>
<reference evidence="7" key="1">
    <citation type="submission" date="2016-03" db="EMBL/GenBank/DDBJ databases">
        <title>Mechanisms controlling the formation of the plant cell surface in tip-growing cells are functionally conserved among land plants.</title>
        <authorList>
            <person name="Honkanen S."/>
            <person name="Jones V.A."/>
            <person name="Morieri G."/>
            <person name="Champion C."/>
            <person name="Hetherington A.J."/>
            <person name="Kelly S."/>
            <person name="Saint-Marcoux D."/>
            <person name="Proust H."/>
            <person name="Prescott H."/>
            <person name="Dolan L."/>
        </authorList>
    </citation>
    <scope>NUCLEOTIDE SEQUENCE [LARGE SCALE GENOMIC DNA]</scope>
    <source>
        <tissue evidence="7">Whole gametophyte</tissue>
    </source>
</reference>
<keyword evidence="1" id="KW-0479">Metal-binding</keyword>
<keyword evidence="4" id="KW-1133">Transmembrane helix</keyword>
<gene>
    <name evidence="7" type="ORF">AXG93_601s1000</name>
</gene>
<dbReference type="PANTHER" id="PTHR11566">
    <property type="entry name" value="DYNAMIN"/>
    <property type="match status" value="1"/>
</dbReference>
<dbReference type="GO" id="GO:0016020">
    <property type="term" value="C:membrane"/>
    <property type="evidence" value="ECO:0007669"/>
    <property type="project" value="TreeGrafter"/>
</dbReference>
<feature type="domain" description="Serine-threonine protein phosphatase N-terminal" evidence="6">
    <location>
        <begin position="283"/>
        <end position="318"/>
    </location>
</feature>
<accession>A0A176WLH6</accession>
<evidence type="ECO:0000259" key="6">
    <source>
        <dbReference type="Pfam" id="PF16891"/>
    </source>
</evidence>
<dbReference type="InterPro" id="IPR031675">
    <property type="entry name" value="STPPase_N"/>
</dbReference>
<sequence length="431" mass="47966">MIACEATRRKGDGMTVIDSAVELGQNVDSLDESLRSVEIILQKLDIKLGQILDLQQELQSTLTDFNSEVESLIQYSHCPQHATTPKLPYVILTMSTTPKQPYVNADFSVGIMERVSNFLQLQTAVPLNLMCESEAGHHEVKDQEALRLCLVRKNREVFRKYLQFSLESLYYAGALVYVAWTANSSSFPLLLVGILAAIFVNSLFRAAVSLGSVVVNLDGISDRDRSALLKGEKSKELTEAWLRIQQTHAPQLQDSYSSIFSLYQVKYVTPELHAWVCEDCMNKGRPGKQVQLSEAEIRRLCLASKDLFLAQPNLLELEAPIKICGPARAHNMDGLIGLVNRIQRACTVLEDNGVYSPNVVNLTLVDLPGLTKVAVEGQSDSIVADIEDMVRSYVEKPNSIMAMMEFDPVFKDYLDGGRTGVRMTRTGESKN</sequence>
<feature type="transmembrane region" description="Helical" evidence="4">
    <location>
        <begin position="186"/>
        <end position="204"/>
    </location>
</feature>
<dbReference type="Gene3D" id="3.40.50.300">
    <property type="entry name" value="P-loop containing nucleotide triphosphate hydrolases"/>
    <property type="match status" value="1"/>
</dbReference>
<evidence type="ECO:0000259" key="5">
    <source>
        <dbReference type="Pfam" id="PF00350"/>
    </source>
</evidence>
<evidence type="ECO:0000256" key="4">
    <source>
        <dbReference type="SAM" id="Phobius"/>
    </source>
</evidence>
<dbReference type="InterPro" id="IPR045063">
    <property type="entry name" value="Dynamin_N"/>
</dbReference>
<comment type="caution">
    <text evidence="7">The sequence shown here is derived from an EMBL/GenBank/DDBJ whole genome shotgun (WGS) entry which is preliminary data.</text>
</comment>
<dbReference type="InterPro" id="IPR022812">
    <property type="entry name" value="Dynamin"/>
</dbReference>
<keyword evidence="8" id="KW-1185">Reference proteome</keyword>
<keyword evidence="3" id="KW-0464">Manganese</keyword>
<dbReference type="Pfam" id="PF00350">
    <property type="entry name" value="Dynamin_N"/>
    <property type="match status" value="1"/>
</dbReference>
<dbReference type="InterPro" id="IPR027417">
    <property type="entry name" value="P-loop_NTPase"/>
</dbReference>
<dbReference type="GO" id="GO:0005874">
    <property type="term" value="C:microtubule"/>
    <property type="evidence" value="ECO:0007669"/>
    <property type="project" value="TreeGrafter"/>
</dbReference>
<dbReference type="GO" id="GO:0005737">
    <property type="term" value="C:cytoplasm"/>
    <property type="evidence" value="ECO:0007669"/>
    <property type="project" value="TreeGrafter"/>
</dbReference>
<feature type="transmembrane region" description="Helical" evidence="4">
    <location>
        <begin position="161"/>
        <end position="180"/>
    </location>
</feature>
<protein>
    <submittedName>
        <fullName evidence="7">Uncharacterized protein</fullName>
    </submittedName>
</protein>
<dbReference type="GO" id="GO:0003924">
    <property type="term" value="F:GTPase activity"/>
    <property type="evidence" value="ECO:0007669"/>
    <property type="project" value="TreeGrafter"/>
</dbReference>
<name>A0A176WLH6_MARPO</name>
<feature type="domain" description="Dynamin N-terminal" evidence="5">
    <location>
        <begin position="353"/>
        <end position="407"/>
    </location>
</feature>
<evidence type="ECO:0000313" key="8">
    <source>
        <dbReference type="Proteomes" id="UP000077202"/>
    </source>
</evidence>
<dbReference type="Proteomes" id="UP000077202">
    <property type="component" value="Unassembled WGS sequence"/>
</dbReference>
<evidence type="ECO:0000256" key="2">
    <source>
        <dbReference type="ARBA" id="ARBA00022801"/>
    </source>
</evidence>
<evidence type="ECO:0000313" key="7">
    <source>
        <dbReference type="EMBL" id="OAE33714.1"/>
    </source>
</evidence>
<organism evidence="7 8">
    <name type="scientific">Marchantia polymorpha subsp. ruderalis</name>
    <dbReference type="NCBI Taxonomy" id="1480154"/>
    <lineage>
        <taxon>Eukaryota</taxon>
        <taxon>Viridiplantae</taxon>
        <taxon>Streptophyta</taxon>
        <taxon>Embryophyta</taxon>
        <taxon>Marchantiophyta</taxon>
        <taxon>Marchantiopsida</taxon>
        <taxon>Marchantiidae</taxon>
        <taxon>Marchantiales</taxon>
        <taxon>Marchantiaceae</taxon>
        <taxon>Marchantia</taxon>
    </lineage>
</organism>
<dbReference type="PANTHER" id="PTHR11566:SF223">
    <property type="entry name" value="PROTEIN 1C, PUTATIVE, EXPRESSED-RELATED"/>
    <property type="match status" value="1"/>
</dbReference>
<dbReference type="Pfam" id="PF16891">
    <property type="entry name" value="STPPase_N"/>
    <property type="match status" value="1"/>
</dbReference>
<dbReference type="GO" id="GO:0046872">
    <property type="term" value="F:metal ion binding"/>
    <property type="evidence" value="ECO:0007669"/>
    <property type="project" value="UniProtKB-KW"/>
</dbReference>
<evidence type="ECO:0000256" key="1">
    <source>
        <dbReference type="ARBA" id="ARBA00022723"/>
    </source>
</evidence>
<keyword evidence="4" id="KW-0472">Membrane</keyword>
<evidence type="ECO:0000256" key="3">
    <source>
        <dbReference type="ARBA" id="ARBA00023211"/>
    </source>
</evidence>
<keyword evidence="2" id="KW-0378">Hydrolase</keyword>
<proteinExistence type="predicted"/>
<keyword evidence="4" id="KW-0812">Transmembrane</keyword>
<dbReference type="EMBL" id="LVLJ01000585">
    <property type="protein sequence ID" value="OAE33714.1"/>
    <property type="molecule type" value="Genomic_DNA"/>
</dbReference>
<dbReference type="AlphaFoldDB" id="A0A176WLH6"/>
<dbReference type="GO" id="GO:0008017">
    <property type="term" value="F:microtubule binding"/>
    <property type="evidence" value="ECO:0007669"/>
    <property type="project" value="TreeGrafter"/>
</dbReference>